<dbReference type="Pfam" id="PF21688">
    <property type="entry name" value="FAD-depend_C"/>
    <property type="match status" value="1"/>
</dbReference>
<dbReference type="Pfam" id="PF01494">
    <property type="entry name" value="FAD_binding_3"/>
    <property type="match status" value="1"/>
</dbReference>
<dbReference type="PANTHER" id="PTHR42842">
    <property type="entry name" value="FAD/NAD(P)-BINDING OXIDOREDUCTASE"/>
    <property type="match status" value="1"/>
</dbReference>
<dbReference type="InterPro" id="IPR028348">
    <property type="entry name" value="FAD-binding_protein"/>
</dbReference>
<reference evidence="3 4" key="1">
    <citation type="submission" date="2018-09" db="EMBL/GenBank/DDBJ databases">
        <authorList>
            <person name="Postec A."/>
        </authorList>
    </citation>
    <scope>NUCLEOTIDE SEQUENCE [LARGE SCALE GENOMIC DNA]</scope>
    <source>
        <strain evidence="3">70B-A</strain>
    </source>
</reference>
<evidence type="ECO:0000313" key="4">
    <source>
        <dbReference type="Proteomes" id="UP000279029"/>
    </source>
</evidence>
<accession>A0A3P7PNK5</accession>
<sequence length="527" mass="58299">MMGYYRIEQIKMPLDHKVDDLYKLVKTIYGLEPNTEIRIIKKSVDARKKEAIKIVYSVDVLMAASSNKKLSKLTYQEEIPSYEPKGPIKIPEKRPVVIGAGPAGLFAALILAEQGAKPILLERGRAVDERIKDVETYFKTGKLDVESNIQFGEGGAGTYSDGKINTGVKDKFYRMDKILDTFIEAGAPEEIRYVNKPHIGTDYLIKVVENIRLKIIALGGEVHFSRKMTELVIENGAVIGVRDQLGNLIATNHVVLAIGHSARDTFQRLIIDKIPMEKKAFAIGLRIEHPQEMISKKQYGLGYHHPNLPVADYKLTYRTGEGRAVYTFCMCPGGFVVNSASEIGHVVCNGMSNFKRDEINANSALLVNVLPEDFGGNDLLAGVHFQRKWEKKAFEIAGSNYSLPVQKLDDFINNRITTAFGAVKPNIKGQYTMADLNQALPDFVAEALKEGIQAFGKKIKDFDRKDAVLTGVETRTSSPIRILRDEAYMSSVKGLYPCGEGAGYAGGIMSAALDGMKVAESILNDKI</sequence>
<feature type="domain" description="FAD-binding" evidence="1">
    <location>
        <begin position="96"/>
        <end position="125"/>
    </location>
</feature>
<dbReference type="GO" id="GO:0071949">
    <property type="term" value="F:FAD binding"/>
    <property type="evidence" value="ECO:0007669"/>
    <property type="project" value="InterPro"/>
</dbReference>
<evidence type="ECO:0000313" key="3">
    <source>
        <dbReference type="EMBL" id="VDN46097.1"/>
    </source>
</evidence>
<dbReference type="RefSeq" id="WP_243115942.1">
    <property type="nucleotide sequence ID" value="NZ_LR130778.1"/>
</dbReference>
<dbReference type="AlphaFoldDB" id="A0A3P7PNK5"/>
<dbReference type="SUPFAM" id="SSF51905">
    <property type="entry name" value="FAD/NAD(P)-binding domain"/>
    <property type="match status" value="1"/>
</dbReference>
<dbReference type="InterPro" id="IPR049516">
    <property type="entry name" value="FAD-depend_C"/>
</dbReference>
<gene>
    <name evidence="3" type="ORF">PATL70BA_0253</name>
</gene>
<dbReference type="InterPro" id="IPR002938">
    <property type="entry name" value="FAD-bd"/>
</dbReference>
<dbReference type="PANTHER" id="PTHR42842:SF3">
    <property type="entry name" value="FAD_NAD(P)-BINDING OXIDOREDUCTASE FAMILY PROTEIN"/>
    <property type="match status" value="1"/>
</dbReference>
<dbReference type="KEGG" id="cbar:PATL70BA_0253"/>
<evidence type="ECO:0000259" key="1">
    <source>
        <dbReference type="Pfam" id="PF01494"/>
    </source>
</evidence>
<evidence type="ECO:0000259" key="2">
    <source>
        <dbReference type="Pfam" id="PF21688"/>
    </source>
</evidence>
<organism evidence="3 4">
    <name type="scientific">Petrocella atlantisensis</name>
    <dbReference type="NCBI Taxonomy" id="2173034"/>
    <lineage>
        <taxon>Bacteria</taxon>
        <taxon>Bacillati</taxon>
        <taxon>Bacillota</taxon>
        <taxon>Clostridia</taxon>
        <taxon>Lachnospirales</taxon>
        <taxon>Vallitaleaceae</taxon>
        <taxon>Petrocella</taxon>
    </lineage>
</organism>
<keyword evidence="4" id="KW-1185">Reference proteome</keyword>
<feature type="domain" description="FAD-dependent protein C-terminal" evidence="2">
    <location>
        <begin position="280"/>
        <end position="476"/>
    </location>
</feature>
<protein>
    <recommendedName>
        <fullName evidence="5">FAD/NAD(P)-binding domain-containing protein</fullName>
    </recommendedName>
</protein>
<dbReference type="Gene3D" id="3.30.70.2700">
    <property type="match status" value="1"/>
</dbReference>
<dbReference type="PIRSF" id="PIRSF038984">
    <property type="entry name" value="FAD_binding_protein"/>
    <property type="match status" value="1"/>
</dbReference>
<evidence type="ECO:0008006" key="5">
    <source>
        <dbReference type="Google" id="ProtNLM"/>
    </source>
</evidence>
<dbReference type="InterPro" id="IPR036188">
    <property type="entry name" value="FAD/NAD-bd_sf"/>
</dbReference>
<dbReference type="Proteomes" id="UP000279029">
    <property type="component" value="Chromosome"/>
</dbReference>
<name>A0A3P7PNK5_9FIRM</name>
<dbReference type="Gene3D" id="3.50.50.60">
    <property type="entry name" value="FAD/NAD(P)-binding domain"/>
    <property type="match status" value="2"/>
</dbReference>
<proteinExistence type="predicted"/>
<dbReference type="EMBL" id="LR130778">
    <property type="protein sequence ID" value="VDN46097.1"/>
    <property type="molecule type" value="Genomic_DNA"/>
</dbReference>